<dbReference type="Pfam" id="PF03160">
    <property type="entry name" value="Calx-beta"/>
    <property type="match status" value="2"/>
</dbReference>
<keyword evidence="4" id="KW-0677">Repeat</keyword>
<dbReference type="InterPro" id="IPR003644">
    <property type="entry name" value="Calx_beta"/>
</dbReference>
<dbReference type="SMART" id="SM00237">
    <property type="entry name" value="Calx_beta"/>
    <property type="match status" value="2"/>
</dbReference>
<dbReference type="SUPFAM" id="SSF49384">
    <property type="entry name" value="Carbohydrate-binding domain"/>
    <property type="match status" value="2"/>
</dbReference>
<comment type="caution">
    <text evidence="13">The sequence shown here is derived from an EMBL/GenBank/DDBJ whole genome shotgun (WGS) entry which is preliminary data.</text>
</comment>
<evidence type="ECO:0000256" key="1">
    <source>
        <dbReference type="ARBA" id="ARBA00000966"/>
    </source>
</evidence>
<keyword evidence="14" id="KW-1185">Reference proteome</keyword>
<dbReference type="GO" id="GO:0030245">
    <property type="term" value="P:cellulose catabolic process"/>
    <property type="evidence" value="ECO:0007669"/>
    <property type="project" value="UniProtKB-KW"/>
</dbReference>
<dbReference type="PROSITE" id="PS51173">
    <property type="entry name" value="CBM2"/>
    <property type="match status" value="2"/>
</dbReference>
<evidence type="ECO:0000256" key="2">
    <source>
        <dbReference type="ARBA" id="ARBA00012601"/>
    </source>
</evidence>
<keyword evidence="8" id="KW-0119">Carbohydrate metabolism</keyword>
<dbReference type="Gene3D" id="2.60.40.2030">
    <property type="match status" value="2"/>
</dbReference>
<comment type="catalytic activity">
    <reaction evidence="1">
        <text>Endohydrolysis of (1-&gt;4)-beta-D-glucosidic linkages in cellulose, lichenin and cereal beta-D-glucans.</text>
        <dbReference type="EC" id="3.2.1.4"/>
    </reaction>
</comment>
<keyword evidence="7" id="KW-0136">Cellulose degradation</keyword>
<dbReference type="Pfam" id="PF00150">
    <property type="entry name" value="Cellulase"/>
    <property type="match status" value="1"/>
</dbReference>
<evidence type="ECO:0000256" key="11">
    <source>
        <dbReference type="SAM" id="MobiDB-lite"/>
    </source>
</evidence>
<dbReference type="InterPro" id="IPR001547">
    <property type="entry name" value="Glyco_hydro_5"/>
</dbReference>
<keyword evidence="3" id="KW-0732">Signal</keyword>
<evidence type="ECO:0000256" key="5">
    <source>
        <dbReference type="ARBA" id="ARBA00022801"/>
    </source>
</evidence>
<gene>
    <name evidence="13" type="ORF">J2S73_002405</name>
</gene>
<keyword evidence="9" id="KW-0326">Glycosidase</keyword>
<dbReference type="InterPro" id="IPR008965">
    <property type="entry name" value="CBM2/CBM3_carb-bd_dom_sf"/>
</dbReference>
<dbReference type="SMART" id="SM00637">
    <property type="entry name" value="CBD_II"/>
    <property type="match status" value="2"/>
</dbReference>
<dbReference type="Proteomes" id="UP001229244">
    <property type="component" value="Unassembled WGS sequence"/>
</dbReference>
<reference evidence="13" key="1">
    <citation type="submission" date="2023-07" db="EMBL/GenBank/DDBJ databases">
        <title>Genomic Encyclopedia of Type Strains, Phase IV (KMG-IV): sequencing the most valuable type-strain genomes for metagenomic binning, comparative biology and taxonomic classification.</title>
        <authorList>
            <person name="Goeker M."/>
        </authorList>
    </citation>
    <scope>NUCLEOTIDE SEQUENCE</scope>
    <source>
        <strain evidence="13">DSM 21202</strain>
    </source>
</reference>
<dbReference type="EC" id="3.2.1.4" evidence="2"/>
<evidence type="ECO:0000256" key="8">
    <source>
        <dbReference type="ARBA" id="ARBA00023277"/>
    </source>
</evidence>
<dbReference type="Pfam" id="PF00553">
    <property type="entry name" value="CBM_2"/>
    <property type="match status" value="2"/>
</dbReference>
<name>A0AAE3VQ19_9HYPH</name>
<dbReference type="SUPFAM" id="SSF141072">
    <property type="entry name" value="CalX-like"/>
    <property type="match status" value="2"/>
</dbReference>
<dbReference type="InterPro" id="IPR017853">
    <property type="entry name" value="GH"/>
</dbReference>
<feature type="region of interest" description="Disordered" evidence="11">
    <location>
        <begin position="374"/>
        <end position="402"/>
    </location>
</feature>
<feature type="domain" description="CBM2" evidence="12">
    <location>
        <begin position="403"/>
        <end position="510"/>
    </location>
</feature>
<dbReference type="PANTHER" id="PTHR35923:SF2">
    <property type="entry name" value="ENDOGLUCANASE"/>
    <property type="match status" value="1"/>
</dbReference>
<sequence>MASVNWTDFDGDTPDYFNPYGLGYPVAPQSSWASGGNADWPAGSGPQSGDILVVGSDDLSTYDPASDILVFGFRDGSDVTEMNAHNYCVLWEEQPDGLFTLHVMPVSIWEAEEPLASISDIDAADLPTLIQSWASTNNHFQDDLVASVYSLDPASTTPDNHITMQTHLAGETTTYDFAAMQAQYGSDIVLNFTTFTGREMKIEYDDAARTMTISHFGDSWGGYNDDWGKTVITNVEPSDLEGLDQLWRRDNAVEDGRLQKERFNAFLDSYDGDGTDGGDPEPDPDLALVVDASKTGMDHVHLHDDADYVRVDVDADDLSAFVDENGYLNLEVGSTGYTATIMMPTAEALADGIGDRIRFADSAARSEVEQVLADAFNDDDGSGEGGETGGETDGGTAPDPTDGELIYAASNADLSYEVRSSWSGGFVADLGFTPDGAVNGWQVAFTLDAEITNVWNGRIVSHEGDRYVVENVGYNGSVAAGQEIGFGFQASGAPAALSEVTLNGSDAVYGGGDGGTDPEPVLPDVSISDITVGEQDGTAAFTVRLSEAADSDVTISFATQAGSATAGSDFVSASGSIVIPAGALEGMVEIDLIDDMDVEDPETFTVEFTGATGATIADGSATATVTSDDVAPPEPPVLSVSGGEVGEGATGGGGSSVFADGPLSTSGNAIIDSAGNEVEIRAVNWFGMETDLSAPHGLWARNWQDMMDQMKEEGFNAIRLPFSGELVATGGSPSGIDFAKNPDLAGLSGMEIMDKIVDYAGDIGLKILLDHHRVTAGDGAQGNGLWYTDEYSEEDWIDHWTQLAERYAGDDTVIGADLHNEPHNGTWGGGGPTDWAAAAEAAGNAIHAVNPDWLIVVEGVAEYQGDNYWWGGNLQGVADRPIDLAQDGKLVYSAHDYPASVYDQPWFHDGSNLADVFSENWGYIHEQGIAPVLIGEFGSRLETDIDREWADAIVQYLNGDYDLDGTSDLQPGESGISWAWWSWNPNSGDTGGILNDDWTTVRQNAIAQLEPLMDDTTGGEGGPATVTFTVSLDQAQDTAVAIAYETVDGTATGGEDFEAASGELVFQPGETEKTVTIAILDDSAVEGDESFSLSVTNPFGDDLLATATILDNDDGSDPDPVDPDPVDPDPSDDGSEALAFDLKVVNDWGSGAQYEIAITNEGDTAIDGWQLGIDLPFEITQIWNGGIVETDGDRYAIANADWNGSIAPGQEVTFGFISDEGNFDLDALLRNADAEFLV</sequence>
<evidence type="ECO:0000256" key="6">
    <source>
        <dbReference type="ARBA" id="ARBA00022837"/>
    </source>
</evidence>
<evidence type="ECO:0000259" key="12">
    <source>
        <dbReference type="PROSITE" id="PS51173"/>
    </source>
</evidence>
<keyword evidence="5" id="KW-0378">Hydrolase</keyword>
<dbReference type="PROSITE" id="PS00659">
    <property type="entry name" value="GLYCOSYL_HYDROL_F5"/>
    <property type="match status" value="1"/>
</dbReference>
<dbReference type="SMART" id="SM01063">
    <property type="entry name" value="CBM49"/>
    <property type="match status" value="1"/>
</dbReference>
<evidence type="ECO:0000313" key="14">
    <source>
        <dbReference type="Proteomes" id="UP001229244"/>
    </source>
</evidence>
<dbReference type="InterPro" id="IPR019028">
    <property type="entry name" value="CBM_49"/>
</dbReference>
<dbReference type="GO" id="GO:0016020">
    <property type="term" value="C:membrane"/>
    <property type="evidence" value="ECO:0007669"/>
    <property type="project" value="InterPro"/>
</dbReference>
<evidence type="ECO:0000256" key="7">
    <source>
        <dbReference type="ARBA" id="ARBA00023001"/>
    </source>
</evidence>
<dbReference type="InterPro" id="IPR018087">
    <property type="entry name" value="Glyco_hydro_5_CS"/>
</dbReference>
<feature type="domain" description="CBM2" evidence="12">
    <location>
        <begin position="1128"/>
        <end position="1238"/>
    </location>
</feature>
<dbReference type="Gene3D" id="3.20.20.80">
    <property type="entry name" value="Glycosidases"/>
    <property type="match status" value="1"/>
</dbReference>
<dbReference type="AlphaFoldDB" id="A0AAE3VQ19"/>
<feature type="compositionally biased region" description="Acidic residues" evidence="11">
    <location>
        <begin position="1111"/>
        <end position="1135"/>
    </location>
</feature>
<dbReference type="PANTHER" id="PTHR35923">
    <property type="entry name" value="MAJOR EXTRACELLULAR ENDOGLUCANASE"/>
    <property type="match status" value="1"/>
</dbReference>
<dbReference type="InterPro" id="IPR001919">
    <property type="entry name" value="CBD2"/>
</dbReference>
<organism evidence="13 14">
    <name type="scientific">Amorphus orientalis</name>
    <dbReference type="NCBI Taxonomy" id="649198"/>
    <lineage>
        <taxon>Bacteria</taxon>
        <taxon>Pseudomonadati</taxon>
        <taxon>Pseudomonadota</taxon>
        <taxon>Alphaproteobacteria</taxon>
        <taxon>Hyphomicrobiales</taxon>
        <taxon>Amorphaceae</taxon>
        <taxon>Amorphus</taxon>
    </lineage>
</organism>
<evidence type="ECO:0000256" key="10">
    <source>
        <dbReference type="ARBA" id="ARBA00023326"/>
    </source>
</evidence>
<dbReference type="Gene3D" id="2.60.40.290">
    <property type="match status" value="2"/>
</dbReference>
<evidence type="ECO:0000256" key="3">
    <source>
        <dbReference type="ARBA" id="ARBA00022729"/>
    </source>
</evidence>
<feature type="region of interest" description="Disordered" evidence="11">
    <location>
        <begin position="1110"/>
        <end position="1135"/>
    </location>
</feature>
<dbReference type="GO" id="GO:0007154">
    <property type="term" value="P:cell communication"/>
    <property type="evidence" value="ECO:0007669"/>
    <property type="project" value="InterPro"/>
</dbReference>
<feature type="compositionally biased region" description="Gly residues" evidence="11">
    <location>
        <begin position="383"/>
        <end position="393"/>
    </location>
</feature>
<dbReference type="GO" id="GO:0030247">
    <property type="term" value="F:polysaccharide binding"/>
    <property type="evidence" value="ECO:0007669"/>
    <property type="project" value="UniProtKB-UniRule"/>
</dbReference>
<dbReference type="InterPro" id="IPR038081">
    <property type="entry name" value="CalX-like_sf"/>
</dbReference>
<accession>A0AAE3VQ19</accession>
<evidence type="ECO:0000256" key="9">
    <source>
        <dbReference type="ARBA" id="ARBA00023295"/>
    </source>
</evidence>
<keyword evidence="6" id="KW-0106">Calcium</keyword>
<evidence type="ECO:0000313" key="13">
    <source>
        <dbReference type="EMBL" id="MDQ0315948.1"/>
    </source>
</evidence>
<proteinExistence type="predicted"/>
<dbReference type="SUPFAM" id="SSF51445">
    <property type="entry name" value="(Trans)glycosidases"/>
    <property type="match status" value="1"/>
</dbReference>
<evidence type="ECO:0000256" key="4">
    <source>
        <dbReference type="ARBA" id="ARBA00022737"/>
    </source>
</evidence>
<dbReference type="GO" id="GO:0008810">
    <property type="term" value="F:cellulase activity"/>
    <property type="evidence" value="ECO:0007669"/>
    <property type="project" value="UniProtKB-EC"/>
</dbReference>
<keyword evidence="10" id="KW-0624">Polysaccharide degradation</keyword>
<protein>
    <recommendedName>
        <fullName evidence="2">cellulase</fullName>
        <ecNumber evidence="2">3.2.1.4</ecNumber>
    </recommendedName>
</protein>
<dbReference type="InterPro" id="IPR012291">
    <property type="entry name" value="CBM2_carb-bd_dom_sf"/>
</dbReference>
<dbReference type="EMBL" id="JAUSUL010000002">
    <property type="protein sequence ID" value="MDQ0315948.1"/>
    <property type="molecule type" value="Genomic_DNA"/>
</dbReference>